<sequence length="1139" mass="126687">MPLLDGQPVDIHVAQPSARELQQLPQQQGWQIRFTGEEFLDYDQYLDRLSFYRKPIWTCSISGRSSLTYEQALLSERAGSHIKTGVGFSDMLICEMLTFLSQSTMSIALAVDALYYRFQYDFFGGEHIDVRYPDTDGAMYECFVVGIGPLPREPVEVREETTAQVATRLAIERLGEAAEYIIAYEQRKQRMFTVRLYDVDGHPIDDSDISVPASELSRSRNMFTKVALRQFLDDNMRRDQRPGSPWIVCAQWRERFRIPYMYGGEARLLKSAKIGRRAAEFSSTVSKEHIVPIVVDPYADERDLAVKQYRKIPIDDLDYLQFKHVRYGQGILWALRRKLQQQQQQQKTADGEGPVPGKGVGKGMRQITEYFPTTAKVQDSDSDVICMGDNPVVIPDDEMPAANGKGEEEEEVELKNKWPVPLCEWLVPLPLVPRVLSVYMFISCFSVPLALNPYPLDYFESALVHGLPVTIPADSDIKVCSVYRETVVALLNSLIDDRKRNQTPANVSSRIEAMISSQDGNLSEPAADMDVSGDEKPAMDVDEQETKAARKKAGKKADPLLPPVSLGARSAKTRANRTIAKQATTDAALGRRAARGRGRPPRSSMLTTSSSIASSEEDSDEEQSDAASVASAGSESPAKGKKRGRPLRSARRMVAGREGGSSAVSSRAGSPAASEAEETPMELVDDMANLTVVLRPHELLRRLSRTWAKSPTLLKAHWDGALVGWLVEACHDYPEELGPIAHALWAAEGLSLATLESTLWGSVLGSVEHRLAVLELLVCECANNERIREYLDECTEQASELKRERLECRREAKRAAEALAELDREEGPVATGDAFSRDHSRREKEQEAQRQKERRRLGESERTHSRRLDYVERELRRLNIGRLTPLGVDRFFNKYYFIDGVGGCPASGGGSGRILVQPPSSIEQREALDSLPGFVANSWALSMPAAWTGMLPLRGQEAESLLPFVDTSLSAELAPLARRGELWGYYATGSQVDALKRWLDPRGGKREAALAAELELLQLAVAASLRKRCQHLEQSHAARAKARESLCEQISAEEDDKERLLGDLDALDSAPVLLPPHMLVERMSNVGCSSRGSSAEPASGIVTVVAQKPARGRKPKNRVVRVKTFMEEFLEYDNILSSV</sequence>
<evidence type="ECO:0000256" key="2">
    <source>
        <dbReference type="ARBA" id="ARBA00023242"/>
    </source>
</evidence>
<dbReference type="AlphaFoldDB" id="A0A9W8L2G5"/>
<dbReference type="EMBL" id="JANBTX010000273">
    <property type="protein sequence ID" value="KAJ2683616.1"/>
    <property type="molecule type" value="Genomic_DNA"/>
</dbReference>
<evidence type="ECO:0000256" key="4">
    <source>
        <dbReference type="SAM" id="MobiDB-lite"/>
    </source>
</evidence>
<dbReference type="OrthoDB" id="332390at2759"/>
<comment type="subcellular location">
    <subcellularLocation>
        <location evidence="1 3">Nucleus</location>
    </subcellularLocation>
</comment>
<evidence type="ECO:0000256" key="3">
    <source>
        <dbReference type="PROSITE-ProRule" id="PRU00475"/>
    </source>
</evidence>
<feature type="region of interest" description="Disordered" evidence="4">
    <location>
        <begin position="820"/>
        <end position="863"/>
    </location>
</feature>
<proteinExistence type="predicted"/>
<name>A0A9W8L2G5_9FUNG</name>
<feature type="compositionally biased region" description="Low complexity" evidence="4">
    <location>
        <begin position="660"/>
        <end position="674"/>
    </location>
</feature>
<dbReference type="InterPro" id="IPR028941">
    <property type="entry name" value="WHIM2_dom"/>
</dbReference>
<evidence type="ECO:0000313" key="7">
    <source>
        <dbReference type="Proteomes" id="UP001151516"/>
    </source>
</evidence>
<dbReference type="PANTHER" id="PTHR32075:SF6">
    <property type="entry name" value="ISWI CHROMATIN-REMODELING COMPLEX SUBUNIT YPL216W-RELATED"/>
    <property type="match status" value="1"/>
</dbReference>
<dbReference type="GO" id="GO:0005634">
    <property type="term" value="C:nucleus"/>
    <property type="evidence" value="ECO:0007669"/>
    <property type="project" value="UniProtKB-SubCell"/>
</dbReference>
<evidence type="ECO:0000313" key="6">
    <source>
        <dbReference type="EMBL" id="KAJ2683616.1"/>
    </source>
</evidence>
<dbReference type="GO" id="GO:0000785">
    <property type="term" value="C:chromatin"/>
    <property type="evidence" value="ECO:0007669"/>
    <property type="project" value="UniProtKB-ARBA"/>
</dbReference>
<dbReference type="InterPro" id="IPR018501">
    <property type="entry name" value="DDT_dom"/>
</dbReference>
<gene>
    <name evidence="6" type="ORF">IWW39_005394</name>
</gene>
<reference evidence="6" key="1">
    <citation type="submission" date="2022-07" db="EMBL/GenBank/DDBJ databases">
        <title>Phylogenomic reconstructions and comparative analyses of Kickxellomycotina fungi.</title>
        <authorList>
            <person name="Reynolds N.K."/>
            <person name="Stajich J.E."/>
            <person name="Barry K."/>
            <person name="Grigoriev I.V."/>
            <person name="Crous P."/>
            <person name="Smith M.E."/>
        </authorList>
    </citation>
    <scope>NUCLEOTIDE SEQUENCE</scope>
    <source>
        <strain evidence="6">CBS 109367</strain>
    </source>
</reference>
<organism evidence="6 7">
    <name type="scientific">Coemansia spiralis</name>
    <dbReference type="NCBI Taxonomy" id="417178"/>
    <lineage>
        <taxon>Eukaryota</taxon>
        <taxon>Fungi</taxon>
        <taxon>Fungi incertae sedis</taxon>
        <taxon>Zoopagomycota</taxon>
        <taxon>Kickxellomycotina</taxon>
        <taxon>Kickxellomycetes</taxon>
        <taxon>Kickxellales</taxon>
        <taxon>Kickxellaceae</taxon>
        <taxon>Coemansia</taxon>
    </lineage>
</organism>
<protein>
    <recommendedName>
        <fullName evidence="5">WAC domain-containing protein</fullName>
    </recommendedName>
</protein>
<dbReference type="Pfam" id="PF10537">
    <property type="entry name" value="WAC_Acf1_DNA_bd"/>
    <property type="match status" value="1"/>
</dbReference>
<accession>A0A9W8L2G5</accession>
<comment type="caution">
    <text evidence="6">The sequence shown here is derived from an EMBL/GenBank/DDBJ whole genome shotgun (WGS) entry which is preliminary data.</text>
</comment>
<dbReference type="PANTHER" id="PTHR32075">
    <property type="entry name" value="ISWI CHROMATIN-REMODELING COMPLEX SUBUNIT YPL216W-RELATED"/>
    <property type="match status" value="1"/>
</dbReference>
<feature type="compositionally biased region" description="Basic residues" evidence="4">
    <location>
        <begin position="639"/>
        <end position="651"/>
    </location>
</feature>
<dbReference type="GO" id="GO:0031509">
    <property type="term" value="P:subtelomeric heterochromatin formation"/>
    <property type="evidence" value="ECO:0007669"/>
    <property type="project" value="TreeGrafter"/>
</dbReference>
<feature type="compositionally biased region" description="Acidic residues" evidence="4">
    <location>
        <begin position="615"/>
        <end position="624"/>
    </location>
</feature>
<keyword evidence="2 3" id="KW-0539">Nucleus</keyword>
<dbReference type="Pfam" id="PF02791">
    <property type="entry name" value="DDT"/>
    <property type="match status" value="1"/>
</dbReference>
<evidence type="ECO:0000256" key="1">
    <source>
        <dbReference type="ARBA" id="ARBA00004123"/>
    </source>
</evidence>
<dbReference type="InterPro" id="IPR013136">
    <property type="entry name" value="WSTF_Acf1_Cbp146"/>
</dbReference>
<dbReference type="Proteomes" id="UP001151516">
    <property type="component" value="Unassembled WGS sequence"/>
</dbReference>
<feature type="compositionally biased region" description="Basic and acidic residues" evidence="4">
    <location>
        <begin position="533"/>
        <end position="548"/>
    </location>
</feature>
<dbReference type="PROSITE" id="PS51136">
    <property type="entry name" value="WAC"/>
    <property type="match status" value="1"/>
</dbReference>
<evidence type="ECO:0000259" key="5">
    <source>
        <dbReference type="PROSITE" id="PS51136"/>
    </source>
</evidence>
<feature type="region of interest" description="Disordered" evidence="4">
    <location>
        <begin position="517"/>
        <end position="679"/>
    </location>
</feature>
<feature type="domain" description="WAC" evidence="5">
    <location>
        <begin position="27"/>
        <end position="135"/>
    </location>
</feature>
<keyword evidence="7" id="KW-1185">Reference proteome</keyword>
<dbReference type="GO" id="GO:0000781">
    <property type="term" value="C:chromosome, telomeric region"/>
    <property type="evidence" value="ECO:0007669"/>
    <property type="project" value="GOC"/>
</dbReference>
<dbReference type="Pfam" id="PF15613">
    <property type="entry name" value="WSD"/>
    <property type="match status" value="1"/>
</dbReference>
<feature type="compositionally biased region" description="Basic and acidic residues" evidence="4">
    <location>
        <begin position="835"/>
        <end position="863"/>
    </location>
</feature>